<dbReference type="AlphaFoldDB" id="A0AAV0GPH8"/>
<keyword evidence="1" id="KW-0732">Signal</keyword>
<evidence type="ECO:0000313" key="2">
    <source>
        <dbReference type="EMBL" id="CAI0374394.1"/>
    </source>
</evidence>
<reference evidence="2" key="1">
    <citation type="submission" date="2022-08" db="EMBL/GenBank/DDBJ databases">
        <authorList>
            <person name="Gutierrez-Valencia J."/>
        </authorList>
    </citation>
    <scope>NUCLEOTIDE SEQUENCE</scope>
</reference>
<sequence>MRPHFATILLLVAFLLAIPVTKSSSPPGRWVEITNLKDKHVVEVAEFAVRASNGDYFIPEKQLRLSSVDAGGYWEDFGTTGGSNRRYRLVVSVINVTRNINVGRFLAVVDERQSQDKKLVSFTPLYGQ</sequence>
<dbReference type="GO" id="GO:0004869">
    <property type="term" value="F:cysteine-type endopeptidase inhibitor activity"/>
    <property type="evidence" value="ECO:0007669"/>
    <property type="project" value="InterPro"/>
</dbReference>
<feature type="chain" id="PRO_5043919903" evidence="1">
    <location>
        <begin position="24"/>
        <end position="128"/>
    </location>
</feature>
<accession>A0AAV0GPH8</accession>
<evidence type="ECO:0000313" key="3">
    <source>
        <dbReference type="Proteomes" id="UP001154282"/>
    </source>
</evidence>
<protein>
    <submittedName>
        <fullName evidence="2">Uncharacterized protein</fullName>
    </submittedName>
</protein>
<dbReference type="EMBL" id="CAMGYJ010000002">
    <property type="protein sequence ID" value="CAI0374394.1"/>
    <property type="molecule type" value="Genomic_DNA"/>
</dbReference>
<name>A0AAV0GPH8_9ROSI</name>
<dbReference type="InterPro" id="IPR027214">
    <property type="entry name" value="Cystatin"/>
</dbReference>
<evidence type="ECO:0000256" key="1">
    <source>
        <dbReference type="SAM" id="SignalP"/>
    </source>
</evidence>
<comment type="caution">
    <text evidence="2">The sequence shown here is derived from an EMBL/GenBank/DDBJ whole genome shotgun (WGS) entry which is preliminary data.</text>
</comment>
<keyword evidence="3" id="KW-1185">Reference proteome</keyword>
<gene>
    <name evidence="2" type="ORF">LITE_LOCUS177</name>
</gene>
<dbReference type="PANTHER" id="PTHR47116">
    <property type="entry name" value="PHLOEM FILAMENT PROTEIN"/>
    <property type="match status" value="1"/>
</dbReference>
<feature type="signal peptide" evidence="1">
    <location>
        <begin position="1"/>
        <end position="23"/>
    </location>
</feature>
<dbReference type="Proteomes" id="UP001154282">
    <property type="component" value="Unassembled WGS sequence"/>
</dbReference>
<proteinExistence type="predicted"/>
<organism evidence="2 3">
    <name type="scientific">Linum tenue</name>
    <dbReference type="NCBI Taxonomy" id="586396"/>
    <lineage>
        <taxon>Eukaryota</taxon>
        <taxon>Viridiplantae</taxon>
        <taxon>Streptophyta</taxon>
        <taxon>Embryophyta</taxon>
        <taxon>Tracheophyta</taxon>
        <taxon>Spermatophyta</taxon>
        <taxon>Magnoliopsida</taxon>
        <taxon>eudicotyledons</taxon>
        <taxon>Gunneridae</taxon>
        <taxon>Pentapetalae</taxon>
        <taxon>rosids</taxon>
        <taxon>fabids</taxon>
        <taxon>Malpighiales</taxon>
        <taxon>Linaceae</taxon>
        <taxon>Linum</taxon>
    </lineage>
</organism>
<dbReference type="Gene3D" id="3.10.450.10">
    <property type="match status" value="1"/>
</dbReference>